<comment type="caution">
    <text evidence="2">The sequence shown here is derived from an EMBL/GenBank/DDBJ whole genome shotgun (WGS) entry which is preliminary data.</text>
</comment>
<dbReference type="SUPFAM" id="SSF109854">
    <property type="entry name" value="DinB/YfiT-like putative metalloenzymes"/>
    <property type="match status" value="1"/>
</dbReference>
<sequence>MDKAAIHMPGDLNRLRRETDMVMAAVDSLHKDELAEPALVMGWTRAHVVGHLIGNARALTRLAQWAVTGREQPMYASREARDTEIEELAALSAEELKKTLREANAMFIDAAEKLCAKDLAAPMVTGPLGEISAYAIPAYRISEVLVHHLDLRTLWGLDEADMDALEDALDLAVVRLQGRDDWPGLAIDTDEGEHHVIGDGTTQVRGGRDAILAWLTRGITDGVRSDGELPVPPAFA</sequence>
<dbReference type="GO" id="GO:0046872">
    <property type="term" value="F:metal ion binding"/>
    <property type="evidence" value="ECO:0007669"/>
    <property type="project" value="InterPro"/>
</dbReference>
<dbReference type="Pfam" id="PF11716">
    <property type="entry name" value="MDMPI_N"/>
    <property type="match status" value="1"/>
</dbReference>
<dbReference type="GO" id="GO:0016853">
    <property type="term" value="F:isomerase activity"/>
    <property type="evidence" value="ECO:0007669"/>
    <property type="project" value="UniProtKB-KW"/>
</dbReference>
<name>A0A542ZRL4_9ACTN</name>
<dbReference type="InterPro" id="IPR024344">
    <property type="entry name" value="MDMPI_metal-binding"/>
</dbReference>
<feature type="domain" description="Mycothiol-dependent maleylpyruvate isomerase metal-binding" evidence="1">
    <location>
        <begin position="15"/>
        <end position="152"/>
    </location>
</feature>
<dbReference type="EMBL" id="VFOR01000001">
    <property type="protein sequence ID" value="TQL62998.1"/>
    <property type="molecule type" value="Genomic_DNA"/>
</dbReference>
<dbReference type="InterPro" id="IPR017517">
    <property type="entry name" value="Maleyloyr_isom"/>
</dbReference>
<dbReference type="SUPFAM" id="SSF55718">
    <property type="entry name" value="SCP-like"/>
    <property type="match status" value="1"/>
</dbReference>
<evidence type="ECO:0000313" key="2">
    <source>
        <dbReference type="EMBL" id="TQL62998.1"/>
    </source>
</evidence>
<dbReference type="NCBIfam" id="TIGR03083">
    <property type="entry name" value="maleylpyruvate isomerase family mycothiol-dependent enzyme"/>
    <property type="match status" value="1"/>
</dbReference>
<dbReference type="AlphaFoldDB" id="A0A542ZRL4"/>
<gene>
    <name evidence="2" type="ORF">FB460_0795</name>
</gene>
<keyword evidence="2" id="KW-0670">Pyruvate</keyword>
<dbReference type="Gene3D" id="1.20.120.450">
    <property type="entry name" value="dinb family like domain"/>
    <property type="match status" value="1"/>
</dbReference>
<reference evidence="2 3" key="1">
    <citation type="submission" date="2019-06" db="EMBL/GenBank/DDBJ databases">
        <title>Sequencing the genomes of 1000 actinobacteria strains.</title>
        <authorList>
            <person name="Klenk H.-P."/>
        </authorList>
    </citation>
    <scope>NUCLEOTIDE SEQUENCE [LARGE SCALE GENOMIC DNA]</scope>
    <source>
        <strain evidence="2 3">DSM 8251</strain>
    </source>
</reference>
<dbReference type="InterPro" id="IPR034660">
    <property type="entry name" value="DinB/YfiT-like"/>
</dbReference>
<proteinExistence type="predicted"/>
<keyword evidence="2" id="KW-0413">Isomerase</keyword>
<organism evidence="2 3">
    <name type="scientific">Propioniferax innocua</name>
    <dbReference type="NCBI Taxonomy" id="1753"/>
    <lineage>
        <taxon>Bacteria</taxon>
        <taxon>Bacillati</taxon>
        <taxon>Actinomycetota</taxon>
        <taxon>Actinomycetes</taxon>
        <taxon>Propionibacteriales</taxon>
        <taxon>Propionibacteriaceae</taxon>
        <taxon>Propioniferax</taxon>
    </lineage>
</organism>
<protein>
    <submittedName>
        <fullName evidence="2">Maleylpyruvate isomerase</fullName>
    </submittedName>
</protein>
<dbReference type="InterPro" id="IPR036527">
    <property type="entry name" value="SCP2_sterol-bd_dom_sf"/>
</dbReference>
<accession>A0A542ZRL4</accession>
<dbReference type="OrthoDB" id="5118203at2"/>
<keyword evidence="3" id="KW-1185">Reference proteome</keyword>
<dbReference type="RefSeq" id="WP_142092772.1">
    <property type="nucleotide sequence ID" value="NZ_BAAAMD010000001.1"/>
</dbReference>
<evidence type="ECO:0000313" key="3">
    <source>
        <dbReference type="Proteomes" id="UP000316196"/>
    </source>
</evidence>
<evidence type="ECO:0000259" key="1">
    <source>
        <dbReference type="Pfam" id="PF11716"/>
    </source>
</evidence>
<dbReference type="Proteomes" id="UP000316196">
    <property type="component" value="Unassembled WGS sequence"/>
</dbReference>